<proteinExistence type="predicted"/>
<keyword evidence="3" id="KW-1185">Reference proteome</keyword>
<evidence type="ECO:0000313" key="3">
    <source>
        <dbReference type="Proteomes" id="UP000054477"/>
    </source>
</evidence>
<reference evidence="2 3" key="1">
    <citation type="submission" date="2014-04" db="EMBL/GenBank/DDBJ databases">
        <authorList>
            <consortium name="DOE Joint Genome Institute"/>
            <person name="Kuo A."/>
            <person name="Kohler A."/>
            <person name="Nagy L.G."/>
            <person name="Floudas D."/>
            <person name="Copeland A."/>
            <person name="Barry K.W."/>
            <person name="Cichocki N."/>
            <person name="Veneault-Fourrey C."/>
            <person name="LaButti K."/>
            <person name="Lindquist E.A."/>
            <person name="Lipzen A."/>
            <person name="Lundell T."/>
            <person name="Morin E."/>
            <person name="Murat C."/>
            <person name="Sun H."/>
            <person name="Tunlid A."/>
            <person name="Henrissat B."/>
            <person name="Grigoriev I.V."/>
            <person name="Hibbett D.S."/>
            <person name="Martin F."/>
            <person name="Nordberg H.P."/>
            <person name="Cantor M.N."/>
            <person name="Hua S.X."/>
        </authorList>
    </citation>
    <scope>NUCLEOTIDE SEQUENCE [LARGE SCALE GENOMIC DNA]</scope>
    <source>
        <strain evidence="2 3">LaAM-08-1</strain>
    </source>
</reference>
<feature type="region of interest" description="Disordered" evidence="1">
    <location>
        <begin position="46"/>
        <end position="74"/>
    </location>
</feature>
<sequence length="164" mass="17901">MTEAVVPILKCFVMERLTIYIMVDQERLQSCRVSYAAIRPACLGLPTTRGPTNSPHHGPPKKTENVSSTQAQTHPLPIRRYHQVVEGCRSPGSVALQSRGSYMTIFEYLPHRDRPDTIRCIVAYLVGDNSDGGDALADENELIVPLQQVTDSVDDHGDGTAGGG</sequence>
<name>A0A0C9X588_9AGAR</name>
<dbReference type="OrthoDB" id="5581181at2759"/>
<dbReference type="HOGENOM" id="CLU_1619304_0_0_1"/>
<accession>A0A0C9X588</accession>
<organism evidence="2 3">
    <name type="scientific">Laccaria amethystina LaAM-08-1</name>
    <dbReference type="NCBI Taxonomy" id="1095629"/>
    <lineage>
        <taxon>Eukaryota</taxon>
        <taxon>Fungi</taxon>
        <taxon>Dikarya</taxon>
        <taxon>Basidiomycota</taxon>
        <taxon>Agaricomycotina</taxon>
        <taxon>Agaricomycetes</taxon>
        <taxon>Agaricomycetidae</taxon>
        <taxon>Agaricales</taxon>
        <taxon>Agaricineae</taxon>
        <taxon>Hydnangiaceae</taxon>
        <taxon>Laccaria</taxon>
    </lineage>
</organism>
<dbReference type="Proteomes" id="UP000054477">
    <property type="component" value="Unassembled WGS sequence"/>
</dbReference>
<evidence type="ECO:0000313" key="2">
    <source>
        <dbReference type="EMBL" id="KIJ92806.1"/>
    </source>
</evidence>
<reference evidence="3" key="2">
    <citation type="submission" date="2015-01" db="EMBL/GenBank/DDBJ databases">
        <title>Evolutionary Origins and Diversification of the Mycorrhizal Mutualists.</title>
        <authorList>
            <consortium name="DOE Joint Genome Institute"/>
            <consortium name="Mycorrhizal Genomics Consortium"/>
            <person name="Kohler A."/>
            <person name="Kuo A."/>
            <person name="Nagy L.G."/>
            <person name="Floudas D."/>
            <person name="Copeland A."/>
            <person name="Barry K.W."/>
            <person name="Cichocki N."/>
            <person name="Veneault-Fourrey C."/>
            <person name="LaButti K."/>
            <person name="Lindquist E.A."/>
            <person name="Lipzen A."/>
            <person name="Lundell T."/>
            <person name="Morin E."/>
            <person name="Murat C."/>
            <person name="Riley R."/>
            <person name="Ohm R."/>
            <person name="Sun H."/>
            <person name="Tunlid A."/>
            <person name="Henrissat B."/>
            <person name="Grigoriev I.V."/>
            <person name="Hibbett D.S."/>
            <person name="Martin F."/>
        </authorList>
    </citation>
    <scope>NUCLEOTIDE SEQUENCE [LARGE SCALE GENOMIC DNA]</scope>
    <source>
        <strain evidence="3">LaAM-08-1</strain>
    </source>
</reference>
<evidence type="ECO:0000256" key="1">
    <source>
        <dbReference type="SAM" id="MobiDB-lite"/>
    </source>
</evidence>
<dbReference type="EMBL" id="KN838883">
    <property type="protein sequence ID" value="KIJ92806.1"/>
    <property type="molecule type" value="Genomic_DNA"/>
</dbReference>
<gene>
    <name evidence="2" type="ORF">K443DRAFT_420395</name>
</gene>
<protein>
    <submittedName>
        <fullName evidence="2">Uncharacterized protein</fullName>
    </submittedName>
</protein>
<dbReference type="STRING" id="1095629.A0A0C9X588"/>
<dbReference type="AlphaFoldDB" id="A0A0C9X588"/>